<evidence type="ECO:0000313" key="1">
    <source>
        <dbReference type="EMBL" id="EKE27703.1"/>
    </source>
</evidence>
<dbReference type="EMBL" id="AMFJ01000441">
    <property type="protein sequence ID" value="EKE27703.1"/>
    <property type="molecule type" value="Genomic_DNA"/>
</dbReference>
<comment type="caution">
    <text evidence="1">The sequence shown here is derived from an EMBL/GenBank/DDBJ whole genome shotgun (WGS) entry which is preliminary data.</text>
</comment>
<sequence>MIQYLQLNLHITPMNPRKSEIREQTWQKNSQNYNSRLESLNRLSTFDDMISFFIDLASEDKKTLEKIDAKILAEYMKSILELDSPILELVYLKYIFKRLESELIYDKKIDSLTISLLKEWNSIFWKWKVTSLTANVSEKLTVIEWSETKIDNPEIINDLYIRFCHLDAHSKNYIDFFIELAKQDLSVQKTVKEKIDKVIKNRFTEFIQDCYEVYSKFSFDEAIAIKAVLTRIQVELIRDDFKISALTLKLLKEYKKRYIVEANIAAKREIEWM</sequence>
<gene>
    <name evidence="1" type="ORF">ACD_3C00167G0001</name>
</gene>
<accession>K2FXL7</accession>
<organism evidence="1">
    <name type="scientific">uncultured bacterium</name>
    <name type="common">gcode 4</name>
    <dbReference type="NCBI Taxonomy" id="1234023"/>
    <lineage>
        <taxon>Bacteria</taxon>
        <taxon>environmental samples</taxon>
    </lineage>
</organism>
<reference evidence="1" key="1">
    <citation type="journal article" date="2012" name="Science">
        <title>Fermentation, hydrogen, and sulfur metabolism in multiple uncultivated bacterial phyla.</title>
        <authorList>
            <person name="Wrighton K.C."/>
            <person name="Thomas B.C."/>
            <person name="Sharon I."/>
            <person name="Miller C.S."/>
            <person name="Castelle C.J."/>
            <person name="VerBerkmoes N.C."/>
            <person name="Wilkins M.J."/>
            <person name="Hettich R.L."/>
            <person name="Lipton M.S."/>
            <person name="Williams K.H."/>
            <person name="Long P.E."/>
            <person name="Banfield J.F."/>
        </authorList>
    </citation>
    <scope>NUCLEOTIDE SEQUENCE [LARGE SCALE GENOMIC DNA]</scope>
</reference>
<protein>
    <submittedName>
        <fullName evidence="1">Uncharacterized protein</fullName>
    </submittedName>
</protein>
<proteinExistence type="predicted"/>
<dbReference type="AlphaFoldDB" id="K2FXL7"/>
<name>K2FXL7_9BACT</name>